<evidence type="ECO:0000256" key="1">
    <source>
        <dbReference type="SAM" id="MobiDB-lite"/>
    </source>
</evidence>
<feature type="compositionally biased region" description="Polar residues" evidence="1">
    <location>
        <begin position="47"/>
        <end position="69"/>
    </location>
</feature>
<feature type="compositionally biased region" description="Basic residues" evidence="1">
    <location>
        <begin position="34"/>
        <end position="45"/>
    </location>
</feature>
<feature type="region of interest" description="Disordered" evidence="1">
    <location>
        <begin position="31"/>
        <end position="87"/>
    </location>
</feature>
<evidence type="ECO:0000313" key="3">
    <source>
        <dbReference type="Proteomes" id="UP000569092"/>
    </source>
</evidence>
<proteinExistence type="predicted"/>
<organism evidence="2 3">
    <name type="scientific">Tunturiibacter lichenicola</name>
    <dbReference type="NCBI Taxonomy" id="2051959"/>
    <lineage>
        <taxon>Bacteria</taxon>
        <taxon>Pseudomonadati</taxon>
        <taxon>Acidobacteriota</taxon>
        <taxon>Terriglobia</taxon>
        <taxon>Terriglobales</taxon>
        <taxon>Acidobacteriaceae</taxon>
        <taxon>Tunturiibacter</taxon>
    </lineage>
</organism>
<dbReference type="AlphaFoldDB" id="A0A7W8J9X9"/>
<reference evidence="2 3" key="1">
    <citation type="submission" date="2020-08" db="EMBL/GenBank/DDBJ databases">
        <title>Genomic Encyclopedia of Type Strains, Phase IV (KMG-V): Genome sequencing to study the core and pangenomes of soil and plant-associated prokaryotes.</title>
        <authorList>
            <person name="Whitman W."/>
        </authorList>
    </citation>
    <scope>NUCLEOTIDE SEQUENCE [LARGE SCALE GENOMIC DNA]</scope>
    <source>
        <strain evidence="2 3">M8US30</strain>
    </source>
</reference>
<gene>
    <name evidence="2" type="ORF">HDF10_003137</name>
</gene>
<dbReference type="Proteomes" id="UP000569092">
    <property type="component" value="Unassembled WGS sequence"/>
</dbReference>
<sequence>MTAPRALDLSGRTQALKKEKNLKKLAYFSTPNNHHPKHHVHHANHHVSTTKNHHQLTTFSKTPLKTSAKTAKPRLSPGLHFFSETTS</sequence>
<comment type="caution">
    <text evidence="2">The sequence shown here is derived from an EMBL/GenBank/DDBJ whole genome shotgun (WGS) entry which is preliminary data.</text>
</comment>
<dbReference type="EMBL" id="JACHDZ010000005">
    <property type="protein sequence ID" value="MBB5345146.1"/>
    <property type="molecule type" value="Genomic_DNA"/>
</dbReference>
<accession>A0A7W8J9X9</accession>
<protein>
    <submittedName>
        <fullName evidence="2">Uncharacterized protein</fullName>
    </submittedName>
</protein>
<name>A0A7W8J9X9_9BACT</name>
<evidence type="ECO:0000313" key="2">
    <source>
        <dbReference type="EMBL" id="MBB5345146.1"/>
    </source>
</evidence>